<proteinExistence type="predicted"/>
<keyword evidence="5" id="KW-1185">Reference proteome</keyword>
<feature type="chain" id="PRO_5013325162" evidence="3">
    <location>
        <begin position="23"/>
        <end position="950"/>
    </location>
</feature>
<accession>A0A226EEX9</accession>
<dbReference type="AlphaFoldDB" id="A0A226EEX9"/>
<comment type="caution">
    <text evidence="4">The sequence shown here is derived from an EMBL/GenBank/DDBJ whole genome shotgun (WGS) entry which is preliminary data.</text>
</comment>
<evidence type="ECO:0000313" key="4">
    <source>
        <dbReference type="EMBL" id="OXA56183.1"/>
    </source>
</evidence>
<feature type="region of interest" description="Disordered" evidence="1">
    <location>
        <begin position="810"/>
        <end position="832"/>
    </location>
</feature>
<evidence type="ECO:0000256" key="1">
    <source>
        <dbReference type="SAM" id="MobiDB-lite"/>
    </source>
</evidence>
<reference evidence="4 5" key="1">
    <citation type="submission" date="2015-12" db="EMBL/GenBank/DDBJ databases">
        <title>The genome of Folsomia candida.</title>
        <authorList>
            <person name="Faddeeva A."/>
            <person name="Derks M.F."/>
            <person name="Anvar Y."/>
            <person name="Smit S."/>
            <person name="Van Straalen N."/>
            <person name="Roelofs D."/>
        </authorList>
    </citation>
    <scope>NUCLEOTIDE SEQUENCE [LARGE SCALE GENOMIC DNA]</scope>
    <source>
        <strain evidence="4 5">VU population</strain>
        <tissue evidence="4">Whole body</tissue>
    </source>
</reference>
<feature type="region of interest" description="Disordered" evidence="1">
    <location>
        <begin position="888"/>
        <end position="950"/>
    </location>
</feature>
<evidence type="ECO:0000313" key="5">
    <source>
        <dbReference type="Proteomes" id="UP000198287"/>
    </source>
</evidence>
<gene>
    <name evidence="4" type="ORF">Fcan01_09639</name>
</gene>
<dbReference type="EMBL" id="LNIX01000004">
    <property type="protein sequence ID" value="OXA56183.1"/>
    <property type="molecule type" value="Genomic_DNA"/>
</dbReference>
<dbReference type="PRINTS" id="PR01217">
    <property type="entry name" value="PRICHEXTENSN"/>
</dbReference>
<keyword evidence="2" id="KW-0472">Membrane</keyword>
<feature type="signal peptide" evidence="3">
    <location>
        <begin position="1"/>
        <end position="22"/>
    </location>
</feature>
<sequence length="950" mass="101946">MRYAWNLLLFIWAAATIRLSSGACPVPTIGLLINDNWDIDTKLWSSELLSGTILDEMSFDIGEDGYDHMDAFRPEIERPDGATYELFFYPGPRFHDYVDLLPRNKSTLVTFRYNCDGADRTSQVIAQWDDINTRAPEFVPMDPSKLTYSINTNWDKRIPLDWEEPIKISDKDHDFANAQSLTFTSNPDILRFDPTHLYQEGDPIPAEYLTDVKVFVKDEYTLKVGDTTVQVTVSDGTHPASSPITITLRVSWSPDTKPVFTDTKYHHKMPIWPIADDPYVLDQPIEVSIPGDDTAEFDYTFSPVDYIRFEDPDNPRSIIFTSNGSPDDGNFVTVDITATKRGTELRSTVPLIIEFPAMPKPKFTSNEFPRNVGWNEEGVPQPITIDAATELNPLGEVSTFSIGSVYPPELSGNIVIEDRGDNAIYLTLTGITEEMEIKNRVAFVQVDPTTQPTETTTACPTEVTTSCPICECSTTPAEGTTPCEPTTCPTEETCPTCPPPTTCPVTEDPGTTCPTTSETCPTCPPPTTCPVTEDPGTTCPTTSETCPPPITCPTTVETCPTCPPPTTCPVTEEPGTTCPTTSETCPTCPPPTTCPVTEEPGTTCPSTSETCPPPITCPTTCPPPTTCPVTEDPGFTSTSETCPPPVTCPTTCPTTSETCPPPITCPTTCPTTSETCPPPITCPTSGTCPTCPPPTTCPVTEEPGTTCPSTSEPCPTCPSPTTCPVTTCPPTAPPTTPCPLECPTTTQCPERTTTNLDCPNCPDCEADSNTGLVAGIIVVSVLFAISLGGAGFLFWKLKNVATSSFPASFGGDPAPPKPRHSFAQPGSMRGGGDNILAEDEGWVNPAFSADPVSPNATADTLEQVLTHPAPSTSAAAFSPQPVTPYMTAPLVSDPPMKSSLAKPKEIAPDYEEGFGRSSENPDAAPKPKSGGVKIADEVEIINQDGESERL</sequence>
<keyword evidence="2" id="KW-1133">Transmembrane helix</keyword>
<name>A0A226EEX9_FOLCA</name>
<dbReference type="STRING" id="158441.A0A226EEX9"/>
<protein>
    <submittedName>
        <fullName evidence="4">Uncharacterized protein</fullName>
    </submittedName>
</protein>
<feature type="transmembrane region" description="Helical" evidence="2">
    <location>
        <begin position="772"/>
        <end position="795"/>
    </location>
</feature>
<evidence type="ECO:0000256" key="2">
    <source>
        <dbReference type="SAM" id="Phobius"/>
    </source>
</evidence>
<keyword evidence="3" id="KW-0732">Signal</keyword>
<organism evidence="4 5">
    <name type="scientific">Folsomia candida</name>
    <name type="common">Springtail</name>
    <dbReference type="NCBI Taxonomy" id="158441"/>
    <lineage>
        <taxon>Eukaryota</taxon>
        <taxon>Metazoa</taxon>
        <taxon>Ecdysozoa</taxon>
        <taxon>Arthropoda</taxon>
        <taxon>Hexapoda</taxon>
        <taxon>Collembola</taxon>
        <taxon>Entomobryomorpha</taxon>
        <taxon>Isotomoidea</taxon>
        <taxon>Isotomidae</taxon>
        <taxon>Proisotominae</taxon>
        <taxon>Folsomia</taxon>
    </lineage>
</organism>
<keyword evidence="2" id="KW-0812">Transmembrane</keyword>
<evidence type="ECO:0000256" key="3">
    <source>
        <dbReference type="SAM" id="SignalP"/>
    </source>
</evidence>
<dbReference type="Proteomes" id="UP000198287">
    <property type="component" value="Unassembled WGS sequence"/>
</dbReference>